<name>A0A538TXL3_UNCEI</name>
<dbReference type="SUPFAM" id="SSF52080">
    <property type="entry name" value="Ribosomal proteins L15p and L18e"/>
    <property type="match status" value="1"/>
</dbReference>
<organism evidence="8 9">
    <name type="scientific">Eiseniibacteriota bacterium</name>
    <dbReference type="NCBI Taxonomy" id="2212470"/>
    <lineage>
        <taxon>Bacteria</taxon>
        <taxon>Candidatus Eiseniibacteriota</taxon>
    </lineage>
</organism>
<dbReference type="InterPro" id="IPR021131">
    <property type="entry name" value="Ribosomal_uL15/eL18"/>
</dbReference>
<keyword evidence="4" id="KW-0699">rRNA-binding</keyword>
<evidence type="ECO:0000313" key="8">
    <source>
        <dbReference type="EMBL" id="TMQ68249.1"/>
    </source>
</evidence>
<evidence type="ECO:0000313" key="9">
    <source>
        <dbReference type="Proteomes" id="UP000316609"/>
    </source>
</evidence>
<sequence length="155" mass="15892">MRIGAIHKAVGATRPSKRRGKGTSTGLGGTSGRGHKGHKARAGGKIPVWFEGGQMPLQRRLPKRGFKNPGRVCYQVVSVGRIAAAGAGATVDRAWLVQAGMVRRSGPIKLLAGGDLAVALVVKVDAASETARRAIEAAGGRVETPTPTAAPATKA</sequence>
<evidence type="ECO:0000259" key="7">
    <source>
        <dbReference type="Pfam" id="PF00828"/>
    </source>
</evidence>
<dbReference type="Pfam" id="PF00828">
    <property type="entry name" value="Ribosomal_L27A"/>
    <property type="match status" value="1"/>
</dbReference>
<dbReference type="PANTHER" id="PTHR12934">
    <property type="entry name" value="50S RIBOSOMAL PROTEIN L15"/>
    <property type="match status" value="1"/>
</dbReference>
<dbReference type="EMBL" id="VBOY01000013">
    <property type="protein sequence ID" value="TMQ68249.1"/>
    <property type="molecule type" value="Genomic_DNA"/>
</dbReference>
<proteinExistence type="inferred from homology"/>
<dbReference type="InterPro" id="IPR030878">
    <property type="entry name" value="Ribosomal_uL15"/>
</dbReference>
<comment type="function">
    <text evidence="4">Binds to the 23S rRNA.</text>
</comment>
<dbReference type="GO" id="GO:0006412">
    <property type="term" value="P:translation"/>
    <property type="evidence" value="ECO:0007669"/>
    <property type="project" value="UniProtKB-UniRule"/>
</dbReference>
<comment type="subunit">
    <text evidence="4">Part of the 50S ribosomal subunit.</text>
</comment>
<dbReference type="InterPro" id="IPR001196">
    <property type="entry name" value="Ribosomal_uL15_CS"/>
</dbReference>
<reference evidence="8 9" key="1">
    <citation type="journal article" date="2019" name="Nat. Microbiol.">
        <title>Mediterranean grassland soil C-N compound turnover is dependent on rainfall and depth, and is mediated by genomically divergent microorganisms.</title>
        <authorList>
            <person name="Diamond S."/>
            <person name="Andeer P.F."/>
            <person name="Li Z."/>
            <person name="Crits-Christoph A."/>
            <person name="Burstein D."/>
            <person name="Anantharaman K."/>
            <person name="Lane K.R."/>
            <person name="Thomas B.C."/>
            <person name="Pan C."/>
            <person name="Northen T.R."/>
            <person name="Banfield J.F."/>
        </authorList>
    </citation>
    <scope>NUCLEOTIDE SEQUENCE [LARGE SCALE GENOMIC DNA]</scope>
    <source>
        <strain evidence="8">WS_8</strain>
    </source>
</reference>
<dbReference type="GO" id="GO:0019843">
    <property type="term" value="F:rRNA binding"/>
    <property type="evidence" value="ECO:0007669"/>
    <property type="project" value="UniProtKB-UniRule"/>
</dbReference>
<feature type="compositionally biased region" description="Gly residues" evidence="6">
    <location>
        <begin position="23"/>
        <end position="32"/>
    </location>
</feature>
<keyword evidence="3 4" id="KW-0687">Ribonucleoprotein</keyword>
<dbReference type="NCBIfam" id="TIGR01071">
    <property type="entry name" value="rplO_bact"/>
    <property type="match status" value="1"/>
</dbReference>
<dbReference type="AlphaFoldDB" id="A0A538TXL3"/>
<comment type="similarity">
    <text evidence="1 4 5">Belongs to the universal ribosomal protein uL15 family.</text>
</comment>
<dbReference type="Proteomes" id="UP000316609">
    <property type="component" value="Unassembled WGS sequence"/>
</dbReference>
<evidence type="ECO:0000256" key="6">
    <source>
        <dbReference type="SAM" id="MobiDB-lite"/>
    </source>
</evidence>
<dbReference type="HAMAP" id="MF_01341">
    <property type="entry name" value="Ribosomal_uL15"/>
    <property type="match status" value="1"/>
</dbReference>
<evidence type="ECO:0000256" key="4">
    <source>
        <dbReference type="HAMAP-Rule" id="MF_01341"/>
    </source>
</evidence>
<dbReference type="PANTHER" id="PTHR12934:SF11">
    <property type="entry name" value="LARGE RIBOSOMAL SUBUNIT PROTEIN UL15M"/>
    <property type="match status" value="1"/>
</dbReference>
<keyword evidence="4" id="KW-0694">RNA-binding</keyword>
<feature type="domain" description="Large ribosomal subunit protein uL15/eL18" evidence="7">
    <location>
        <begin position="87"/>
        <end position="143"/>
    </location>
</feature>
<dbReference type="InterPro" id="IPR005749">
    <property type="entry name" value="Ribosomal_uL15_bac-type"/>
</dbReference>
<dbReference type="InterPro" id="IPR036227">
    <property type="entry name" value="Ribosomal_uL15/eL18_sf"/>
</dbReference>
<gene>
    <name evidence="4" type="primary">rplO</name>
    <name evidence="8" type="ORF">E6K78_01855</name>
</gene>
<dbReference type="Gene3D" id="3.100.10.10">
    <property type="match status" value="1"/>
</dbReference>
<comment type="caution">
    <text evidence="8">The sequence shown here is derived from an EMBL/GenBank/DDBJ whole genome shotgun (WGS) entry which is preliminary data.</text>
</comment>
<evidence type="ECO:0000256" key="2">
    <source>
        <dbReference type="ARBA" id="ARBA00022980"/>
    </source>
</evidence>
<evidence type="ECO:0000256" key="5">
    <source>
        <dbReference type="RuleBase" id="RU003888"/>
    </source>
</evidence>
<feature type="region of interest" description="Disordered" evidence="6">
    <location>
        <begin position="1"/>
        <end position="41"/>
    </location>
</feature>
<evidence type="ECO:0000256" key="1">
    <source>
        <dbReference type="ARBA" id="ARBA00007320"/>
    </source>
</evidence>
<dbReference type="GO" id="GO:0022625">
    <property type="term" value="C:cytosolic large ribosomal subunit"/>
    <property type="evidence" value="ECO:0007669"/>
    <property type="project" value="TreeGrafter"/>
</dbReference>
<evidence type="ECO:0000256" key="3">
    <source>
        <dbReference type="ARBA" id="ARBA00023274"/>
    </source>
</evidence>
<keyword evidence="2 4" id="KW-0689">Ribosomal protein</keyword>
<protein>
    <recommendedName>
        <fullName evidence="4">Large ribosomal subunit protein uL15</fullName>
    </recommendedName>
</protein>
<dbReference type="PROSITE" id="PS00475">
    <property type="entry name" value="RIBOSOMAL_L15"/>
    <property type="match status" value="1"/>
</dbReference>
<dbReference type="GO" id="GO:0003735">
    <property type="term" value="F:structural constituent of ribosome"/>
    <property type="evidence" value="ECO:0007669"/>
    <property type="project" value="InterPro"/>
</dbReference>
<accession>A0A538TXL3</accession>